<dbReference type="Proteomes" id="UP001283361">
    <property type="component" value="Unassembled WGS sequence"/>
</dbReference>
<keyword evidence="3" id="KW-1185">Reference proteome</keyword>
<feature type="region of interest" description="Disordered" evidence="1">
    <location>
        <begin position="172"/>
        <end position="222"/>
    </location>
</feature>
<dbReference type="EMBL" id="JAWDGP010003644">
    <property type="protein sequence ID" value="KAK3772281.1"/>
    <property type="molecule type" value="Genomic_DNA"/>
</dbReference>
<feature type="compositionally biased region" description="Polar residues" evidence="1">
    <location>
        <begin position="280"/>
        <end position="326"/>
    </location>
</feature>
<evidence type="ECO:0000256" key="1">
    <source>
        <dbReference type="SAM" id="MobiDB-lite"/>
    </source>
</evidence>
<evidence type="ECO:0000313" key="2">
    <source>
        <dbReference type="EMBL" id="KAK3772281.1"/>
    </source>
</evidence>
<feature type="compositionally biased region" description="Basic and acidic residues" evidence="1">
    <location>
        <begin position="602"/>
        <end position="612"/>
    </location>
</feature>
<feature type="region of interest" description="Disordered" evidence="1">
    <location>
        <begin position="280"/>
        <end position="346"/>
    </location>
</feature>
<protein>
    <submittedName>
        <fullName evidence="2">Uncharacterized protein</fullName>
    </submittedName>
</protein>
<proteinExistence type="predicted"/>
<organism evidence="2 3">
    <name type="scientific">Elysia crispata</name>
    <name type="common">lettuce slug</name>
    <dbReference type="NCBI Taxonomy" id="231223"/>
    <lineage>
        <taxon>Eukaryota</taxon>
        <taxon>Metazoa</taxon>
        <taxon>Spiralia</taxon>
        <taxon>Lophotrochozoa</taxon>
        <taxon>Mollusca</taxon>
        <taxon>Gastropoda</taxon>
        <taxon>Heterobranchia</taxon>
        <taxon>Euthyneura</taxon>
        <taxon>Panpulmonata</taxon>
        <taxon>Sacoglossa</taxon>
        <taxon>Placobranchoidea</taxon>
        <taxon>Plakobranchidae</taxon>
        <taxon>Elysia</taxon>
    </lineage>
</organism>
<feature type="region of interest" description="Disordered" evidence="1">
    <location>
        <begin position="688"/>
        <end position="729"/>
    </location>
</feature>
<evidence type="ECO:0000313" key="3">
    <source>
        <dbReference type="Proteomes" id="UP001283361"/>
    </source>
</evidence>
<sequence length="729" mass="78509">MAFTTALIRFCGCGDVEFDSRLGIDSLRLGIKHMAFSGDQIAKSSTSRHNEAPLSPLSSLACIAVVVTLSGAACGWLNNRKGRNQIAAVPQRDGLVMAARHEASRCVPLRKQSEQYFSSPGDIWSMSNESVANDISIALPAIFVTPPSPPTSVTSIGSCGDLLLVEDEIGDESTEKDTGNYRSYHGSVDSSSDGRAVYGGAQNGTSNEHVHENGHSHDSALTEDCDSMKNLENSESTSIVSAEKCNEDCSVSFKNLKTDATSPLKGEKDSLIDSFRVNTVEGQSETKHGSGSQVLHSTSNRSQENTESSNNMMSLVVSQDKNSPSASRGDPGGNMVVPSASRGDVGGNMVVPSASTGDVGGNMVVPSASRGDPGGNMVVPSASRGDVGGNMVVPSASTGDVGGNMVVPSASIDDQGGNMVVPSTSRGDIESNRVVCNDQCSVNIRKDKDTQHTERHKDCPAIVICDDIEPRTNPKSEFSLKIDLASPGHGHRPDFTDVFPVDEIPMADPPVSESSFDSGNSFNFLHATTSSTNSHFLSPNSSHHYRTGIPCSSQNAQHHPPKHHLHHLQHLLRGNGHHHHHNNYHHQQRVPHRNHYQLHHLGGSDEDNRGDVIHQSSTQTSTSISKNHPIHHNERVSALPSPSISPAKTHVETKPLNSSQERLDLNDCVKSKPAVKLEVQVVSKSSEYLEDDDDFSLEQCSPRPRLSSMEPGTRKTDFKFRRPKKLQTP</sequence>
<feature type="compositionally biased region" description="Basic and acidic residues" evidence="1">
    <location>
        <begin position="208"/>
        <end position="220"/>
    </location>
</feature>
<feature type="region of interest" description="Disordered" evidence="1">
    <location>
        <begin position="598"/>
        <end position="630"/>
    </location>
</feature>
<feature type="compositionally biased region" description="Low complexity" evidence="1">
    <location>
        <begin position="615"/>
        <end position="625"/>
    </location>
</feature>
<name>A0AAE0ZNV6_9GAST</name>
<accession>A0AAE0ZNV6</accession>
<dbReference type="AlphaFoldDB" id="A0AAE0ZNV6"/>
<comment type="caution">
    <text evidence="2">The sequence shown here is derived from an EMBL/GenBank/DDBJ whole genome shotgun (WGS) entry which is preliminary data.</text>
</comment>
<reference evidence="2" key="1">
    <citation type="journal article" date="2023" name="G3 (Bethesda)">
        <title>A reference genome for the long-term kleptoplast-retaining sea slug Elysia crispata morphotype clarki.</title>
        <authorList>
            <person name="Eastman K.E."/>
            <person name="Pendleton A.L."/>
            <person name="Shaikh M.A."/>
            <person name="Suttiyut T."/>
            <person name="Ogas R."/>
            <person name="Tomko P."/>
            <person name="Gavelis G."/>
            <person name="Widhalm J.R."/>
            <person name="Wisecaver J.H."/>
        </authorList>
    </citation>
    <scope>NUCLEOTIDE SEQUENCE</scope>
    <source>
        <strain evidence="2">ECLA1</strain>
    </source>
</reference>
<gene>
    <name evidence="2" type="ORF">RRG08_039098</name>
</gene>